<dbReference type="EMBL" id="LXQA010019649">
    <property type="protein sequence ID" value="MCH91084.1"/>
    <property type="molecule type" value="Genomic_DNA"/>
</dbReference>
<accession>A0A392MXT5</accession>
<reference evidence="1 2" key="1">
    <citation type="journal article" date="2018" name="Front. Plant Sci.">
        <title>Red Clover (Trifolium pratense) and Zigzag Clover (T. medium) - A Picture of Genomic Similarities and Differences.</title>
        <authorList>
            <person name="Dluhosova J."/>
            <person name="Istvanek J."/>
            <person name="Nedelnik J."/>
            <person name="Repkova J."/>
        </authorList>
    </citation>
    <scope>NUCLEOTIDE SEQUENCE [LARGE SCALE GENOMIC DNA]</scope>
    <source>
        <strain evidence="2">cv. 10/8</strain>
        <tissue evidence="1">Leaf</tissue>
    </source>
</reference>
<sequence>STSEAARFRGYTASEDDTLQRLYCFRTSERQMLPHLA</sequence>
<evidence type="ECO:0000313" key="2">
    <source>
        <dbReference type="Proteomes" id="UP000265520"/>
    </source>
</evidence>
<organism evidence="1 2">
    <name type="scientific">Trifolium medium</name>
    <dbReference type="NCBI Taxonomy" id="97028"/>
    <lineage>
        <taxon>Eukaryota</taxon>
        <taxon>Viridiplantae</taxon>
        <taxon>Streptophyta</taxon>
        <taxon>Embryophyta</taxon>
        <taxon>Tracheophyta</taxon>
        <taxon>Spermatophyta</taxon>
        <taxon>Magnoliopsida</taxon>
        <taxon>eudicotyledons</taxon>
        <taxon>Gunneridae</taxon>
        <taxon>Pentapetalae</taxon>
        <taxon>rosids</taxon>
        <taxon>fabids</taxon>
        <taxon>Fabales</taxon>
        <taxon>Fabaceae</taxon>
        <taxon>Papilionoideae</taxon>
        <taxon>50 kb inversion clade</taxon>
        <taxon>NPAAA clade</taxon>
        <taxon>Hologalegina</taxon>
        <taxon>IRL clade</taxon>
        <taxon>Trifolieae</taxon>
        <taxon>Trifolium</taxon>
    </lineage>
</organism>
<keyword evidence="2" id="KW-1185">Reference proteome</keyword>
<dbReference type="Proteomes" id="UP000265520">
    <property type="component" value="Unassembled WGS sequence"/>
</dbReference>
<gene>
    <name evidence="1" type="ORF">A2U01_0012009</name>
</gene>
<proteinExistence type="predicted"/>
<evidence type="ECO:0000313" key="1">
    <source>
        <dbReference type="EMBL" id="MCH91084.1"/>
    </source>
</evidence>
<protein>
    <submittedName>
        <fullName evidence="1">Uncharacterized protein</fullName>
    </submittedName>
</protein>
<comment type="caution">
    <text evidence="1">The sequence shown here is derived from an EMBL/GenBank/DDBJ whole genome shotgun (WGS) entry which is preliminary data.</text>
</comment>
<feature type="non-terminal residue" evidence="1">
    <location>
        <position position="1"/>
    </location>
</feature>
<name>A0A392MXT5_9FABA</name>
<dbReference type="AlphaFoldDB" id="A0A392MXT5"/>